<reference evidence="2 3" key="1">
    <citation type="submission" date="2019-02" db="EMBL/GenBank/DDBJ databases">
        <authorList>
            <person name="Zhang G."/>
        </authorList>
    </citation>
    <scope>NUCLEOTIDE SEQUENCE [LARGE SCALE GENOMIC DNA]</scope>
    <source>
        <strain evidence="2 3">CMB17</strain>
    </source>
</reference>
<evidence type="ECO:0000313" key="3">
    <source>
        <dbReference type="Proteomes" id="UP000292859"/>
    </source>
</evidence>
<evidence type="ECO:0000259" key="1">
    <source>
        <dbReference type="Pfam" id="PF09917"/>
    </source>
</evidence>
<comment type="caution">
    <text evidence="2">The sequence shown here is derived from an EMBL/GenBank/DDBJ whole genome shotgun (WGS) entry which is preliminary data.</text>
</comment>
<proteinExistence type="predicted"/>
<keyword evidence="3" id="KW-1185">Reference proteome</keyword>
<dbReference type="EMBL" id="SIRL01000001">
    <property type="protein sequence ID" value="TBN52706.1"/>
    <property type="molecule type" value="Genomic_DNA"/>
</dbReference>
<dbReference type="InterPro" id="IPR019223">
    <property type="entry name" value="DUF2147"/>
</dbReference>
<gene>
    <name evidence="2" type="ORF">EYF88_00415</name>
</gene>
<dbReference type="Gene3D" id="2.40.128.520">
    <property type="match status" value="1"/>
</dbReference>
<protein>
    <submittedName>
        <fullName evidence="2">DUF2147 domain-containing protein</fullName>
    </submittedName>
</protein>
<sequence length="184" mass="19994">MRRMASWPWVREYRLHMAIRCRWQQNAGADRTFPVRAPRAPLAKMRLPIMVARMRIATLAAFSFVLAGQPAVAADPLAGIWRTQPGRDGGFGHVEIKPCGGGLCGTVVRTFDASGQAVAADDLGASILVDVQAAGDGTYGKGRIVNPETGRGYTARLRLRGDRLEVGGCIMMICRNAGTWTRVR</sequence>
<feature type="domain" description="DUF2147" evidence="1">
    <location>
        <begin position="79"/>
        <end position="182"/>
    </location>
</feature>
<name>A0ABY1YQM9_9RHOB</name>
<dbReference type="PANTHER" id="PTHR36919:SF2">
    <property type="entry name" value="BLL6627 PROTEIN"/>
    <property type="match status" value="1"/>
</dbReference>
<accession>A0ABY1YQM9</accession>
<dbReference type="PANTHER" id="PTHR36919">
    <property type="entry name" value="BLR1215 PROTEIN"/>
    <property type="match status" value="1"/>
</dbReference>
<evidence type="ECO:0000313" key="2">
    <source>
        <dbReference type="EMBL" id="TBN52706.1"/>
    </source>
</evidence>
<dbReference type="Proteomes" id="UP000292859">
    <property type="component" value="Unassembled WGS sequence"/>
</dbReference>
<dbReference type="Pfam" id="PF09917">
    <property type="entry name" value="DUF2147"/>
    <property type="match status" value="1"/>
</dbReference>
<organism evidence="2 3">
    <name type="scientific">Paracoccus sediminis</name>
    <dbReference type="NCBI Taxonomy" id="1214787"/>
    <lineage>
        <taxon>Bacteria</taxon>
        <taxon>Pseudomonadati</taxon>
        <taxon>Pseudomonadota</taxon>
        <taxon>Alphaproteobacteria</taxon>
        <taxon>Rhodobacterales</taxon>
        <taxon>Paracoccaceae</taxon>
        <taxon>Paracoccus</taxon>
    </lineage>
</organism>